<dbReference type="InterPro" id="IPR000594">
    <property type="entry name" value="ThiF_NAD_FAD-bd"/>
</dbReference>
<dbReference type="SUPFAM" id="SSF69572">
    <property type="entry name" value="Activating enzymes of the ubiquitin-like proteins"/>
    <property type="match status" value="1"/>
</dbReference>
<name>A0A512C059_9HYPH</name>
<dbReference type="InterPro" id="IPR035985">
    <property type="entry name" value="Ubiquitin-activating_enz"/>
</dbReference>
<dbReference type="GO" id="GO:0008641">
    <property type="term" value="F:ubiquitin-like modifier activating enzyme activity"/>
    <property type="evidence" value="ECO:0007669"/>
    <property type="project" value="InterPro"/>
</dbReference>
<comment type="caution">
    <text evidence="2">The sequence shown here is derived from an EMBL/GenBank/DDBJ whole genome shotgun (WGS) entry which is preliminary data.</text>
</comment>
<dbReference type="EMBL" id="BJYU01000113">
    <property type="protein sequence ID" value="GEO17599.1"/>
    <property type="molecule type" value="Genomic_DNA"/>
</dbReference>
<protein>
    <recommendedName>
        <fullName evidence="1">THIF-type NAD/FAD binding fold domain-containing protein</fullName>
    </recommendedName>
</protein>
<dbReference type="AlphaFoldDB" id="A0A512C059"/>
<dbReference type="OrthoDB" id="8773615at2"/>
<dbReference type="Pfam" id="PF00899">
    <property type="entry name" value="ThiF"/>
    <property type="match status" value="1"/>
</dbReference>
<dbReference type="Gene3D" id="3.40.50.720">
    <property type="entry name" value="NAD(P)-binding Rossmann-like Domain"/>
    <property type="match status" value="1"/>
</dbReference>
<evidence type="ECO:0000313" key="3">
    <source>
        <dbReference type="Proteomes" id="UP000321085"/>
    </source>
</evidence>
<proteinExistence type="predicted"/>
<dbReference type="RefSeq" id="WP_114188883.1">
    <property type="nucleotide sequence ID" value="NZ_BJYU01000113.1"/>
</dbReference>
<organism evidence="2 3">
    <name type="scientific">Microvirga aerophila</name>
    <dbReference type="NCBI Taxonomy" id="670291"/>
    <lineage>
        <taxon>Bacteria</taxon>
        <taxon>Pseudomonadati</taxon>
        <taxon>Pseudomonadota</taxon>
        <taxon>Alphaproteobacteria</taxon>
        <taxon>Hyphomicrobiales</taxon>
        <taxon>Methylobacteriaceae</taxon>
        <taxon>Microvirga</taxon>
    </lineage>
</organism>
<keyword evidence="3" id="KW-1185">Reference proteome</keyword>
<accession>A0A512C059</accession>
<dbReference type="Proteomes" id="UP000321085">
    <property type="component" value="Unassembled WGS sequence"/>
</dbReference>
<feature type="domain" description="THIF-type NAD/FAD binding fold" evidence="1">
    <location>
        <begin position="2"/>
        <end position="105"/>
    </location>
</feature>
<evidence type="ECO:0000259" key="1">
    <source>
        <dbReference type="Pfam" id="PF00899"/>
    </source>
</evidence>
<reference evidence="2 3" key="1">
    <citation type="submission" date="2019-07" db="EMBL/GenBank/DDBJ databases">
        <title>Whole genome shotgun sequence of Microvirga aerophila NBRC 106136.</title>
        <authorList>
            <person name="Hosoyama A."/>
            <person name="Uohara A."/>
            <person name="Ohji S."/>
            <person name="Ichikawa N."/>
        </authorList>
    </citation>
    <scope>NUCLEOTIDE SEQUENCE [LARGE SCALE GENOMIC DNA]</scope>
    <source>
        <strain evidence="2 3">NBRC 106136</strain>
    </source>
</reference>
<gene>
    <name evidence="2" type="ORF">MAE02_52950</name>
</gene>
<sequence>MTRTGCHRHLCVDPDLVEEKNLNRILNTVRSDVGQPKVKVLGALIDRLGLGTTVGAIQNDLSHPDALKAVASCDVVIGCMDSVDGRDLLNRIATFYLQPCFDVGVGPLRTFNRTDINVCTWHWTDLIPSSAVAG</sequence>
<evidence type="ECO:0000313" key="2">
    <source>
        <dbReference type="EMBL" id="GEO17599.1"/>
    </source>
</evidence>